<dbReference type="RefSeq" id="WP_021639571.1">
    <property type="nucleotide sequence ID" value="NZ_JBKUNB010000004.1"/>
</dbReference>
<dbReference type="Pfam" id="PF13416">
    <property type="entry name" value="SBP_bac_8"/>
    <property type="match status" value="1"/>
</dbReference>
<proteinExistence type="predicted"/>
<dbReference type="Gene3D" id="3.40.190.10">
    <property type="entry name" value="Periplasmic binding protein-like II"/>
    <property type="match status" value="1"/>
</dbReference>
<dbReference type="AlphaFoldDB" id="A0A3E3I316"/>
<dbReference type="Proteomes" id="UP000260812">
    <property type="component" value="Unassembled WGS sequence"/>
</dbReference>
<dbReference type="SUPFAM" id="SSF53850">
    <property type="entry name" value="Periplasmic binding protein-like II"/>
    <property type="match status" value="1"/>
</dbReference>
<organism evidence="4 6">
    <name type="scientific">Eisenbergiella massiliensis</name>
    <dbReference type="NCBI Taxonomy" id="1720294"/>
    <lineage>
        <taxon>Bacteria</taxon>
        <taxon>Bacillati</taxon>
        <taxon>Bacillota</taxon>
        <taxon>Clostridia</taxon>
        <taxon>Lachnospirales</taxon>
        <taxon>Lachnospiraceae</taxon>
        <taxon>Eisenbergiella</taxon>
    </lineage>
</organism>
<feature type="signal peptide" evidence="2">
    <location>
        <begin position="1"/>
        <end position="21"/>
    </location>
</feature>
<evidence type="ECO:0000313" key="5">
    <source>
        <dbReference type="Proteomes" id="UP000260812"/>
    </source>
</evidence>
<evidence type="ECO:0000256" key="1">
    <source>
        <dbReference type="SAM" id="MobiDB-lite"/>
    </source>
</evidence>
<dbReference type="OrthoDB" id="383712at2"/>
<feature type="region of interest" description="Disordered" evidence="1">
    <location>
        <begin position="24"/>
        <end position="62"/>
    </location>
</feature>
<evidence type="ECO:0000313" key="6">
    <source>
        <dbReference type="Proteomes" id="UP000261166"/>
    </source>
</evidence>
<feature type="chain" id="PRO_5038233548" evidence="2">
    <location>
        <begin position="22"/>
        <end position="455"/>
    </location>
</feature>
<evidence type="ECO:0000313" key="3">
    <source>
        <dbReference type="EMBL" id="RGE56555.1"/>
    </source>
</evidence>
<accession>A0A3E3I316</accession>
<evidence type="ECO:0000313" key="4">
    <source>
        <dbReference type="EMBL" id="RGE59100.1"/>
    </source>
</evidence>
<keyword evidence="5" id="KW-1185">Reference proteome</keyword>
<evidence type="ECO:0000256" key="2">
    <source>
        <dbReference type="SAM" id="SignalP"/>
    </source>
</evidence>
<protein>
    <submittedName>
        <fullName evidence="4">Extracellular solute-binding protein</fullName>
    </submittedName>
</protein>
<comment type="caution">
    <text evidence="4">The sequence shown here is derived from an EMBL/GenBank/DDBJ whole genome shotgun (WGS) entry which is preliminary data.</text>
</comment>
<gene>
    <name evidence="4" type="ORF">DWY69_30725</name>
    <name evidence="3" type="ORF">DXC51_23220</name>
</gene>
<dbReference type="EMBL" id="QVLV01000023">
    <property type="protein sequence ID" value="RGE56555.1"/>
    <property type="molecule type" value="Genomic_DNA"/>
</dbReference>
<keyword evidence="2" id="KW-0732">Signal</keyword>
<dbReference type="PANTHER" id="PTHR43649:SF12">
    <property type="entry name" value="DIACETYLCHITOBIOSE BINDING PROTEIN DASA"/>
    <property type="match status" value="1"/>
</dbReference>
<dbReference type="InterPro" id="IPR050490">
    <property type="entry name" value="Bact_solute-bd_prot1"/>
</dbReference>
<dbReference type="InterPro" id="IPR006059">
    <property type="entry name" value="SBP"/>
</dbReference>
<feature type="compositionally biased region" description="Polar residues" evidence="1">
    <location>
        <begin position="25"/>
        <end position="62"/>
    </location>
</feature>
<dbReference type="Proteomes" id="UP000261166">
    <property type="component" value="Unassembled WGS sequence"/>
</dbReference>
<sequence>MRKRNKVQRLLAIMIGAAMLAGCGSSDTQQVPQDTATEENSAVSAQESTQAQGTNEKSESGEQVTIQYWHQGTSQADTEFVQKCVDSFEAKYPNIKVEATGMSSTISDQETKLNAAVLSDTYPDVIQLVLAEVGSRGALGDFEKLDSYIEGWEEKDDLFDSAYEMGKYQGNQVALGIFPNPQVYAFRKDKFTEAGLDPQNPPATWEELKNAAEVLTERDGDKVVFAGLDIPSIDSSLVFTEPYMRSAGSPVIDELNLKPAFTDQAAIDAFSFLGELAQMNVSIPHDQQKGDERPFMKGMSAISNLSPQQIGQFMKDNPEVELGYLPVLSKDGSEPGISFCGYNLIAMGATSKHKEAAWLFMQHMLSNEIVWMRTEDFKVPIVKKSLEEQFIQSGNPELNQAVIDYVESGKGKATVPWISVYNKYVSVAYEEVINGKKTAEQALNDALSQLEKEIE</sequence>
<dbReference type="EMBL" id="QVLU01000063">
    <property type="protein sequence ID" value="RGE59100.1"/>
    <property type="molecule type" value="Genomic_DNA"/>
</dbReference>
<dbReference type="PANTHER" id="PTHR43649">
    <property type="entry name" value="ARABINOSE-BINDING PROTEIN-RELATED"/>
    <property type="match status" value="1"/>
</dbReference>
<reference evidence="4 6" key="1">
    <citation type="submission" date="2018-08" db="EMBL/GenBank/DDBJ databases">
        <title>A genome reference for cultivated species of the human gut microbiota.</title>
        <authorList>
            <person name="Zou Y."/>
            <person name="Xue W."/>
            <person name="Luo G."/>
        </authorList>
    </citation>
    <scope>NUCLEOTIDE SEQUENCE [LARGE SCALE GENOMIC DNA]</scope>
    <source>
        <strain evidence="4 6">AF26-4BH</strain>
        <strain evidence="3">TF05-5AC</strain>
    </source>
</reference>
<dbReference type="GeneID" id="97989690"/>
<dbReference type="PROSITE" id="PS51257">
    <property type="entry name" value="PROKAR_LIPOPROTEIN"/>
    <property type="match status" value="1"/>
</dbReference>
<name>A0A3E3I316_9FIRM</name>